<feature type="compositionally biased region" description="Basic and acidic residues" evidence="3">
    <location>
        <begin position="206"/>
        <end position="249"/>
    </location>
</feature>
<reference evidence="6" key="2">
    <citation type="submission" date="2025-05" db="UniProtKB">
        <authorList>
            <consortium name="EnsemblMetazoa"/>
        </authorList>
    </citation>
    <scope>IDENTIFICATION</scope>
    <source>
        <strain evidence="6">Foshan</strain>
    </source>
</reference>
<evidence type="ECO:0008006" key="8">
    <source>
        <dbReference type="Google" id="ProtNLM"/>
    </source>
</evidence>
<feature type="domain" description="Tyrosine-protein phosphatase" evidence="4">
    <location>
        <begin position="27"/>
        <end position="178"/>
    </location>
</feature>
<dbReference type="Pfam" id="PF00782">
    <property type="entry name" value="DSPc"/>
    <property type="match status" value="1"/>
</dbReference>
<sequence>MACKYPDRWLDYSSIGAQVEGTQFIALKVPLAEKFFIKREEESFTPSDAVQQIPNLGLVIDLTFTSKYYNPSEFEKLNVQHKKIFTKGHEVPKRHLVNNFIRTVNDFLAEEENKDKLIGVHCTHGLNRTGYFVCAYMILVQGLEPKSAISAFNDARAHKMERANYLNSLRSLSPASYNPEPQTHNDGQEAIHDANHSRDRSRRAARGFDSHHSDGRNGDNWRDRSRNNGNWRDRSREASNWRDRPRENRNGFLLEGGTGGNWRDGDYRDNGRYNRDDRQRNRSRENHRSYGRYDNHHRDVWRSNGGEGRSSGYVPRNGEPHHNRYKWSRKANDETINGASNNSTQNST</sequence>
<evidence type="ECO:0000259" key="4">
    <source>
        <dbReference type="PROSITE" id="PS50054"/>
    </source>
</evidence>
<dbReference type="PROSITE" id="PS00383">
    <property type="entry name" value="TYR_PHOSPHATASE_1"/>
    <property type="match status" value="1"/>
</dbReference>
<evidence type="ECO:0000256" key="2">
    <source>
        <dbReference type="ARBA" id="ARBA00022912"/>
    </source>
</evidence>
<dbReference type="PROSITE" id="PS50054">
    <property type="entry name" value="TYR_PHOSPHATASE_DUAL"/>
    <property type="match status" value="1"/>
</dbReference>
<dbReference type="GeneID" id="109411968"/>
<keyword evidence="1" id="KW-0378">Hydrolase</keyword>
<dbReference type="InterPro" id="IPR029021">
    <property type="entry name" value="Prot-tyrosine_phosphatase-like"/>
</dbReference>
<feature type="compositionally biased region" description="Basic and acidic residues" evidence="3">
    <location>
        <begin position="186"/>
        <end position="198"/>
    </location>
</feature>
<dbReference type="InterPro" id="IPR020422">
    <property type="entry name" value="TYR_PHOSPHATASE_DUAL_dom"/>
</dbReference>
<dbReference type="SUPFAM" id="SSF52799">
    <property type="entry name" value="(Phosphotyrosine protein) phosphatases II"/>
    <property type="match status" value="1"/>
</dbReference>
<dbReference type="SMART" id="SM00404">
    <property type="entry name" value="PTPc_motif"/>
    <property type="match status" value="1"/>
</dbReference>
<evidence type="ECO:0000313" key="7">
    <source>
        <dbReference type="Proteomes" id="UP000069940"/>
    </source>
</evidence>
<evidence type="ECO:0000256" key="1">
    <source>
        <dbReference type="ARBA" id="ARBA00022801"/>
    </source>
</evidence>
<dbReference type="PANTHER" id="PTHR10367">
    <property type="entry name" value="MRNA-CAPPING ENZYME"/>
    <property type="match status" value="1"/>
</dbReference>
<dbReference type="Gene3D" id="3.90.190.10">
    <property type="entry name" value="Protein tyrosine phosphatase superfamily"/>
    <property type="match status" value="1"/>
</dbReference>
<feature type="compositionally biased region" description="Basic and acidic residues" evidence="3">
    <location>
        <begin position="263"/>
        <end position="301"/>
    </location>
</feature>
<keyword evidence="7" id="KW-1185">Reference proteome</keyword>
<evidence type="ECO:0000259" key="5">
    <source>
        <dbReference type="PROSITE" id="PS50056"/>
    </source>
</evidence>
<accession>A0ABM1YSP0</accession>
<dbReference type="EnsemblMetazoa" id="AALFPA23_011815.R16800">
    <property type="protein sequence ID" value="AALFPA23_011815.P16800"/>
    <property type="gene ID" value="AALFPA23_011815"/>
</dbReference>
<dbReference type="InterPro" id="IPR016130">
    <property type="entry name" value="Tyr_Pase_AS"/>
</dbReference>
<dbReference type="SMART" id="SM00195">
    <property type="entry name" value="DSPc"/>
    <property type="match status" value="1"/>
</dbReference>
<dbReference type="InterPro" id="IPR003595">
    <property type="entry name" value="Tyr_Pase_cat"/>
</dbReference>
<feature type="compositionally biased region" description="Polar residues" evidence="3">
    <location>
        <begin position="171"/>
        <end position="185"/>
    </location>
</feature>
<evidence type="ECO:0000256" key="3">
    <source>
        <dbReference type="SAM" id="MobiDB-lite"/>
    </source>
</evidence>
<feature type="domain" description="Tyrosine specific protein phosphatases" evidence="5">
    <location>
        <begin position="98"/>
        <end position="167"/>
    </location>
</feature>
<name>A0ABM1YSP0_AEDAL</name>
<dbReference type="RefSeq" id="XP_019541178.3">
    <property type="nucleotide sequence ID" value="XM_019685633.3"/>
</dbReference>
<keyword evidence="2" id="KW-0904">Protein phosphatase</keyword>
<feature type="compositionally biased region" description="Polar residues" evidence="3">
    <location>
        <begin position="334"/>
        <end position="348"/>
    </location>
</feature>
<dbReference type="PANTHER" id="PTHR10367:SF9">
    <property type="entry name" value="DUAL-SPECIFICITY PHOSPHATASE 11 (RNA_RNP COMPLEX 1-INTERACTING)"/>
    <property type="match status" value="1"/>
</dbReference>
<proteinExistence type="predicted"/>
<protein>
    <recommendedName>
        <fullName evidence="8">Tyrosine specific protein phosphatases domain-containing protein</fullName>
    </recommendedName>
</protein>
<organism evidence="6 7">
    <name type="scientific">Aedes albopictus</name>
    <name type="common">Asian tiger mosquito</name>
    <name type="synonym">Stegomyia albopicta</name>
    <dbReference type="NCBI Taxonomy" id="7160"/>
    <lineage>
        <taxon>Eukaryota</taxon>
        <taxon>Metazoa</taxon>
        <taxon>Ecdysozoa</taxon>
        <taxon>Arthropoda</taxon>
        <taxon>Hexapoda</taxon>
        <taxon>Insecta</taxon>
        <taxon>Pterygota</taxon>
        <taxon>Neoptera</taxon>
        <taxon>Endopterygota</taxon>
        <taxon>Diptera</taxon>
        <taxon>Nematocera</taxon>
        <taxon>Culicoidea</taxon>
        <taxon>Culicidae</taxon>
        <taxon>Culicinae</taxon>
        <taxon>Aedini</taxon>
        <taxon>Aedes</taxon>
        <taxon>Stegomyia</taxon>
    </lineage>
</organism>
<dbReference type="InterPro" id="IPR000387">
    <property type="entry name" value="Tyr_Pase_dom"/>
</dbReference>
<feature type="region of interest" description="Disordered" evidence="3">
    <location>
        <begin position="171"/>
        <end position="348"/>
    </location>
</feature>
<evidence type="ECO:0000313" key="6">
    <source>
        <dbReference type="EnsemblMetazoa" id="AALFPA23_011815.P16800"/>
    </source>
</evidence>
<dbReference type="InterPro" id="IPR051029">
    <property type="entry name" value="mRNA_Capping_Enz/RNA_Phosphat"/>
</dbReference>
<reference evidence="7" key="1">
    <citation type="journal article" date="2015" name="Proc. Natl. Acad. Sci. U.S.A.">
        <title>Genome sequence of the Asian Tiger mosquito, Aedes albopictus, reveals insights into its biology, genetics, and evolution.</title>
        <authorList>
            <person name="Chen X.G."/>
            <person name="Jiang X."/>
            <person name="Gu J."/>
            <person name="Xu M."/>
            <person name="Wu Y."/>
            <person name="Deng Y."/>
            <person name="Zhang C."/>
            <person name="Bonizzoni M."/>
            <person name="Dermauw W."/>
            <person name="Vontas J."/>
            <person name="Armbruster P."/>
            <person name="Huang X."/>
            <person name="Yang Y."/>
            <person name="Zhang H."/>
            <person name="He W."/>
            <person name="Peng H."/>
            <person name="Liu Y."/>
            <person name="Wu K."/>
            <person name="Chen J."/>
            <person name="Lirakis M."/>
            <person name="Topalis P."/>
            <person name="Van Leeuwen T."/>
            <person name="Hall A.B."/>
            <person name="Jiang X."/>
            <person name="Thorpe C."/>
            <person name="Mueller R.L."/>
            <person name="Sun C."/>
            <person name="Waterhouse R.M."/>
            <person name="Yan G."/>
            <person name="Tu Z.J."/>
            <person name="Fang X."/>
            <person name="James A.A."/>
        </authorList>
    </citation>
    <scope>NUCLEOTIDE SEQUENCE [LARGE SCALE GENOMIC DNA]</scope>
    <source>
        <strain evidence="7">Foshan</strain>
    </source>
</reference>
<dbReference type="PROSITE" id="PS50056">
    <property type="entry name" value="TYR_PHOSPHATASE_2"/>
    <property type="match status" value="1"/>
</dbReference>
<dbReference type="InterPro" id="IPR000340">
    <property type="entry name" value="Dual-sp_phosphatase_cat-dom"/>
</dbReference>
<dbReference type="Proteomes" id="UP000069940">
    <property type="component" value="Unassembled WGS sequence"/>
</dbReference>